<gene>
    <name evidence="6" type="ORF">B5P37_05625</name>
</gene>
<organism evidence="6 7">
    <name type="scientific">Staphylococcus lutrae</name>
    <dbReference type="NCBI Taxonomy" id="155085"/>
    <lineage>
        <taxon>Bacteria</taxon>
        <taxon>Bacillati</taxon>
        <taxon>Bacillota</taxon>
        <taxon>Bacilli</taxon>
        <taxon>Bacillales</taxon>
        <taxon>Staphylococcaceae</taxon>
        <taxon>Staphylococcus</taxon>
    </lineage>
</organism>
<evidence type="ECO:0000256" key="1">
    <source>
        <dbReference type="ARBA" id="ARBA00004141"/>
    </source>
</evidence>
<dbReference type="InterPro" id="IPR019109">
    <property type="entry name" value="MamF_MmsF"/>
</dbReference>
<evidence type="ECO:0000256" key="3">
    <source>
        <dbReference type="ARBA" id="ARBA00022989"/>
    </source>
</evidence>
<keyword evidence="7" id="KW-1185">Reference proteome</keyword>
<feature type="transmembrane region" description="Helical" evidence="5">
    <location>
        <begin position="44"/>
        <end position="62"/>
    </location>
</feature>
<accession>A0AAC9WJ04</accession>
<comment type="subcellular location">
    <subcellularLocation>
        <location evidence="1">Membrane</location>
        <topology evidence="1">Multi-pass membrane protein</topology>
    </subcellularLocation>
</comment>
<name>A0AAC9WJ04_9STAP</name>
<evidence type="ECO:0000256" key="5">
    <source>
        <dbReference type="SAM" id="Phobius"/>
    </source>
</evidence>
<reference evidence="6 7" key="1">
    <citation type="submission" date="2017-04" db="EMBL/GenBank/DDBJ databases">
        <authorList>
            <person name="Veseli I.A."/>
            <person name="Tang C."/>
            <person name="Pombert J.-F."/>
        </authorList>
    </citation>
    <scope>NUCLEOTIDE SEQUENCE [LARGE SCALE GENOMIC DNA]</scope>
    <source>
        <strain evidence="6 7">ATCC 700373</strain>
    </source>
</reference>
<keyword evidence="3 5" id="KW-1133">Transmembrane helix</keyword>
<evidence type="ECO:0000256" key="4">
    <source>
        <dbReference type="ARBA" id="ARBA00023136"/>
    </source>
</evidence>
<dbReference type="Pfam" id="PF09685">
    <property type="entry name" value="MamF_MmsF"/>
    <property type="match status" value="1"/>
</dbReference>
<evidence type="ECO:0000256" key="2">
    <source>
        <dbReference type="ARBA" id="ARBA00022692"/>
    </source>
</evidence>
<dbReference type="EMBL" id="CP020773">
    <property type="protein sequence ID" value="ARJ50834.1"/>
    <property type="molecule type" value="Genomic_DNA"/>
</dbReference>
<evidence type="ECO:0000313" key="7">
    <source>
        <dbReference type="Proteomes" id="UP000242864"/>
    </source>
</evidence>
<feature type="transmembrane region" description="Helical" evidence="5">
    <location>
        <begin position="74"/>
        <end position="96"/>
    </location>
</feature>
<evidence type="ECO:0008006" key="8">
    <source>
        <dbReference type="Google" id="ProtNLM"/>
    </source>
</evidence>
<dbReference type="RefSeq" id="WP_085237312.1">
    <property type="nucleotide sequence ID" value="NZ_CP020773.1"/>
</dbReference>
<evidence type="ECO:0000313" key="6">
    <source>
        <dbReference type="EMBL" id="ARJ50834.1"/>
    </source>
</evidence>
<keyword evidence="2 5" id="KW-0812">Transmembrane</keyword>
<dbReference type="AlphaFoldDB" id="A0AAC9WJ04"/>
<keyword evidence="4 5" id="KW-0472">Membrane</keyword>
<protein>
    <recommendedName>
        <fullName evidence="8">DUF4870 domain-containing protein</fullName>
    </recommendedName>
</protein>
<feature type="transmembrane region" description="Helical" evidence="5">
    <location>
        <begin position="12"/>
        <end position="32"/>
    </location>
</feature>
<sequence length="107" mass="12057">MSITSEKLLASLCYFSAFFAPILFPIIVWIVAMPSVSTHAKKALIYHILPYFLLVATLICFVSTDFIKPDGLTILPILLGVIFILAILWCFIYNLYCGIKVLLLEQI</sequence>
<dbReference type="Proteomes" id="UP000242864">
    <property type="component" value="Chromosome"/>
</dbReference>
<proteinExistence type="predicted"/>
<dbReference type="KEGG" id="slz:B5P37_05625"/>